<reference evidence="6" key="1">
    <citation type="journal article" date="2013" name="Genome Biol.">
        <title>Draft genome of the mountain pine beetle, Dendroctonus ponderosae Hopkins, a major forest pest.</title>
        <authorList>
            <person name="Keeling C.I."/>
            <person name="Yuen M.M."/>
            <person name="Liao N.Y."/>
            <person name="Docking T.R."/>
            <person name="Chan S.K."/>
            <person name="Taylor G.A."/>
            <person name="Palmquist D.L."/>
            <person name="Jackman S.D."/>
            <person name="Nguyen A."/>
            <person name="Li M."/>
            <person name="Henderson H."/>
            <person name="Janes J.K."/>
            <person name="Zhao Y."/>
            <person name="Pandoh P."/>
            <person name="Moore R."/>
            <person name="Sperling F.A."/>
            <person name="Huber D.P."/>
            <person name="Birol I."/>
            <person name="Jones S.J."/>
            <person name="Bohlmann J."/>
        </authorList>
    </citation>
    <scope>NUCLEOTIDE SEQUENCE</scope>
</reference>
<dbReference type="OMA" id="IYLMEAI"/>
<evidence type="ECO:0000256" key="2">
    <source>
        <dbReference type="ARBA" id="ARBA00009049"/>
    </source>
</evidence>
<keyword evidence="3" id="KW-0963">Cytoplasm</keyword>
<dbReference type="InterPro" id="IPR011989">
    <property type="entry name" value="ARM-like"/>
</dbReference>
<dbReference type="Gene3D" id="1.25.10.10">
    <property type="entry name" value="Leucine-rich Repeat Variant"/>
    <property type="match status" value="1"/>
</dbReference>
<proteinExistence type="inferred from homology"/>
<feature type="non-terminal residue" evidence="6">
    <location>
        <position position="1"/>
    </location>
</feature>
<feature type="non-terminal residue" evidence="6">
    <location>
        <position position="577"/>
    </location>
</feature>
<keyword evidence="4" id="KW-0344">Guanine-nucleotide releasing factor</keyword>
<dbReference type="PRINTS" id="PR01802">
    <property type="entry name" value="SYNEMBRYN"/>
</dbReference>
<dbReference type="InterPro" id="IPR016024">
    <property type="entry name" value="ARM-type_fold"/>
</dbReference>
<name>N6T5F1_DENPD</name>
<evidence type="ECO:0000256" key="5">
    <source>
        <dbReference type="ARBA" id="ARBA00023186"/>
    </source>
</evidence>
<dbReference type="GO" id="GO:0005938">
    <property type="term" value="C:cell cortex"/>
    <property type="evidence" value="ECO:0007669"/>
    <property type="project" value="UniProtKB-SubCell"/>
</dbReference>
<dbReference type="PANTHER" id="PTHR12425:SF5">
    <property type="entry name" value="SYNEMBRYN"/>
    <property type="match status" value="1"/>
</dbReference>
<dbReference type="AlphaFoldDB" id="N6T5F1"/>
<keyword evidence="5" id="KW-0143">Chaperone</keyword>
<dbReference type="GO" id="GO:0001965">
    <property type="term" value="F:G-protein alpha-subunit binding"/>
    <property type="evidence" value="ECO:0007669"/>
    <property type="project" value="TreeGrafter"/>
</dbReference>
<evidence type="ECO:0000256" key="3">
    <source>
        <dbReference type="ARBA" id="ARBA00022490"/>
    </source>
</evidence>
<dbReference type="Pfam" id="PF10165">
    <property type="entry name" value="Ric8"/>
    <property type="match status" value="1"/>
</dbReference>
<dbReference type="SUPFAM" id="SSF48371">
    <property type="entry name" value="ARM repeat"/>
    <property type="match status" value="1"/>
</dbReference>
<protein>
    <submittedName>
        <fullName evidence="6">Uncharacterized protein</fullName>
    </submittedName>
</protein>
<dbReference type="InterPro" id="IPR008376">
    <property type="entry name" value="Chaperone_Ric-8_A/B"/>
</dbReference>
<gene>
    <name evidence="6" type="ORF">YQE_07975</name>
</gene>
<accession>N6T5F1</accession>
<evidence type="ECO:0000313" key="6">
    <source>
        <dbReference type="EMBL" id="ENN75424.1"/>
    </source>
</evidence>
<dbReference type="PANTHER" id="PTHR12425">
    <property type="entry name" value="SYNEMBRYN"/>
    <property type="match status" value="1"/>
</dbReference>
<comment type="subcellular location">
    <subcellularLocation>
        <location evidence="1">Cytoplasm</location>
        <location evidence="1">Cell cortex</location>
    </subcellularLocation>
</comment>
<organism evidence="6">
    <name type="scientific">Dendroctonus ponderosae</name>
    <name type="common">Mountain pine beetle</name>
    <dbReference type="NCBI Taxonomy" id="77166"/>
    <lineage>
        <taxon>Eukaryota</taxon>
        <taxon>Metazoa</taxon>
        <taxon>Ecdysozoa</taxon>
        <taxon>Arthropoda</taxon>
        <taxon>Hexapoda</taxon>
        <taxon>Insecta</taxon>
        <taxon>Pterygota</taxon>
        <taxon>Neoptera</taxon>
        <taxon>Endopterygota</taxon>
        <taxon>Coleoptera</taxon>
        <taxon>Polyphaga</taxon>
        <taxon>Cucujiformia</taxon>
        <taxon>Curculionidae</taxon>
        <taxon>Scolytinae</taxon>
        <taxon>Dendroctonus</taxon>
    </lineage>
</organism>
<evidence type="ECO:0000256" key="4">
    <source>
        <dbReference type="ARBA" id="ARBA00022658"/>
    </source>
</evidence>
<dbReference type="GO" id="GO:0007186">
    <property type="term" value="P:G protein-coupled receptor signaling pathway"/>
    <property type="evidence" value="ECO:0007669"/>
    <property type="project" value="TreeGrafter"/>
</dbReference>
<sequence length="577" mass="64722">MAKQGNSSLTSPIDSTSVAMLRQLDQYEPDLTVPTATNIDNIISGIAKDEKEIYEQALINFVIKEHKTFDICETQGATQDAQKREQLWKALTNLAAKTDDNNLLVVVFTVFRILSRDKQSVSKLATPEWMDLMISHIGLNSQTFEYSDDTLCKIEEGQKVVWNVLFNSKKLVNESPNNGLLDKLLDRMSLYDKVRIPDAIKYYDAQFIFYLTTSSTDVRRVVEESNGLPLLITVLKVVLKEAESGPSSSLPVVLDNRKADIACESLKALFSITLTSSGRDEKVKQYRELVDILRSYLVASTASLDKTWQLRRSCINMLVNIPAKCYRNLITPVAQSTSLPKSLQFESHNMIIIHEILMFLEAHFMEKLPVTNQLEQFAPVLSVLLKGVTTHRPIRKYLRTQILPPLTEMDKRPEETDTIRGHLCKLLTSPITQLRDLAAELLFVLCKCNVNRMIKYTGFGNAAGLLAQKGLLGGKKDAAEADYSSGSEDSETEEYTEQRHLLNPVLGCVDKPHPDPMAGMSDEQKEYEAVKLAQRIDELSKSGIIQPCRVGSDGKPQPIKHILELQEGLTANNDDSN</sequence>
<dbReference type="EMBL" id="KB741014">
    <property type="protein sequence ID" value="ENN75424.1"/>
    <property type="molecule type" value="Genomic_DNA"/>
</dbReference>
<evidence type="ECO:0000256" key="1">
    <source>
        <dbReference type="ARBA" id="ARBA00004544"/>
    </source>
</evidence>
<dbReference type="GO" id="GO:0005085">
    <property type="term" value="F:guanyl-nucleotide exchange factor activity"/>
    <property type="evidence" value="ECO:0007669"/>
    <property type="project" value="UniProtKB-KW"/>
</dbReference>
<dbReference type="InterPro" id="IPR019318">
    <property type="entry name" value="Gua_nucleotide_exch_fac_Ric8"/>
</dbReference>
<dbReference type="HOGENOM" id="CLU_018602_1_0_1"/>
<comment type="similarity">
    <text evidence="2">Belongs to the synembryn family.</text>
</comment>
<dbReference type="OrthoDB" id="5585685at2759"/>